<protein>
    <submittedName>
        <fullName evidence="1">Uncharacterized protein</fullName>
    </submittedName>
</protein>
<proteinExistence type="predicted"/>
<dbReference type="RefSeq" id="WP_208470987.1">
    <property type="nucleotide sequence ID" value="NZ_JAGFNS010000024.1"/>
</dbReference>
<name>A0ABS3UTF1_9ACTN</name>
<evidence type="ECO:0000313" key="1">
    <source>
        <dbReference type="EMBL" id="MBO3741837.1"/>
    </source>
</evidence>
<keyword evidence="2" id="KW-1185">Reference proteome</keyword>
<dbReference type="Proteomes" id="UP000679690">
    <property type="component" value="Unassembled WGS sequence"/>
</dbReference>
<evidence type="ECO:0000313" key="2">
    <source>
        <dbReference type="Proteomes" id="UP000679690"/>
    </source>
</evidence>
<feature type="non-terminal residue" evidence="1">
    <location>
        <position position="1"/>
    </location>
</feature>
<reference evidence="1 2" key="1">
    <citation type="submission" date="2021-03" db="EMBL/GenBank/DDBJ databases">
        <title>Actinoplanes flavus sp. nov., a novel actinomycete isolated from Coconut Palm rhizosphere soil.</title>
        <authorList>
            <person name="Luo X."/>
        </authorList>
    </citation>
    <scope>NUCLEOTIDE SEQUENCE [LARGE SCALE GENOMIC DNA]</scope>
    <source>
        <strain evidence="1 2">NEAU-H7</strain>
    </source>
</reference>
<dbReference type="EMBL" id="JAGFNS010000024">
    <property type="protein sequence ID" value="MBO3741837.1"/>
    <property type="molecule type" value="Genomic_DNA"/>
</dbReference>
<organism evidence="1 2">
    <name type="scientific">Actinoplanes flavus</name>
    <dbReference type="NCBI Taxonomy" id="2820290"/>
    <lineage>
        <taxon>Bacteria</taxon>
        <taxon>Bacillati</taxon>
        <taxon>Actinomycetota</taxon>
        <taxon>Actinomycetes</taxon>
        <taxon>Micromonosporales</taxon>
        <taxon>Micromonosporaceae</taxon>
        <taxon>Actinoplanes</taxon>
    </lineage>
</organism>
<comment type="caution">
    <text evidence="1">The sequence shown here is derived from an EMBL/GenBank/DDBJ whole genome shotgun (WGS) entry which is preliminary data.</text>
</comment>
<gene>
    <name evidence="1" type="ORF">J5X75_30445</name>
</gene>
<sequence length="70" mass="7078">AIMTVPAATGAMRAVTAMRRRSLGKIGPSGEVCSGLTVDFGPVRTGVIAGPVYVGHRPVAAAQARCVSVQ</sequence>
<accession>A0ABS3UTF1</accession>